<gene>
    <name evidence="1" type="ORF">ORAREDHAP_LOCUS27901</name>
</gene>
<proteinExistence type="predicted"/>
<evidence type="ECO:0000313" key="2">
    <source>
        <dbReference type="Proteomes" id="UP000507245"/>
    </source>
</evidence>
<reference evidence="2" key="1">
    <citation type="journal article" date="2020" name="Genome Biol.">
        <title>Gamete binning: chromosome-level and haplotype-resolved genome assembly enabled by high-throughput single-cell sequencing of gamete genomes.</title>
        <authorList>
            <person name="Campoy J.A."/>
            <person name="Sun H."/>
            <person name="Goel M."/>
            <person name="Jiao W.-B."/>
            <person name="Folz-Donahue K."/>
            <person name="Wang N."/>
            <person name="Rubio M."/>
            <person name="Liu C."/>
            <person name="Kukat C."/>
            <person name="Ruiz D."/>
            <person name="Huettel B."/>
            <person name="Schneeberger K."/>
        </authorList>
    </citation>
    <scope>NUCLEOTIDE SEQUENCE [LARGE SCALE GENOMIC DNA]</scope>
    <source>
        <strain evidence="2">cv. Rojo Pasion</strain>
    </source>
</reference>
<sequence>MATGGKLIRIGDEKPILDVDIPVDGWEWRSVFERIGLSPSPAKVPKIVRPGEDIGLRCTSETKLSLST</sequence>
<dbReference type="Proteomes" id="UP000507245">
    <property type="component" value="Unassembled WGS sequence"/>
</dbReference>
<name>A0A6J5X343_PRUAR</name>
<keyword evidence="2" id="KW-1185">Reference proteome</keyword>
<evidence type="ECO:0000313" key="1">
    <source>
        <dbReference type="EMBL" id="CAB4308456.1"/>
    </source>
</evidence>
<dbReference type="EMBL" id="CAEKKB010000004">
    <property type="protein sequence ID" value="CAB4308456.1"/>
    <property type="molecule type" value="Genomic_DNA"/>
</dbReference>
<organism evidence="1 2">
    <name type="scientific">Prunus armeniaca</name>
    <name type="common">Apricot</name>
    <name type="synonym">Armeniaca vulgaris</name>
    <dbReference type="NCBI Taxonomy" id="36596"/>
    <lineage>
        <taxon>Eukaryota</taxon>
        <taxon>Viridiplantae</taxon>
        <taxon>Streptophyta</taxon>
        <taxon>Embryophyta</taxon>
        <taxon>Tracheophyta</taxon>
        <taxon>Spermatophyta</taxon>
        <taxon>Magnoliopsida</taxon>
        <taxon>eudicotyledons</taxon>
        <taxon>Gunneridae</taxon>
        <taxon>Pentapetalae</taxon>
        <taxon>rosids</taxon>
        <taxon>fabids</taxon>
        <taxon>Rosales</taxon>
        <taxon>Rosaceae</taxon>
        <taxon>Amygdaloideae</taxon>
        <taxon>Amygdaleae</taxon>
        <taxon>Prunus</taxon>
    </lineage>
</organism>
<protein>
    <submittedName>
        <fullName evidence="1">Uncharacterized protein</fullName>
    </submittedName>
</protein>
<dbReference type="AlphaFoldDB" id="A0A6J5X343"/>
<accession>A0A6J5X343</accession>